<evidence type="ECO:0000256" key="3">
    <source>
        <dbReference type="ARBA" id="ARBA00022597"/>
    </source>
</evidence>
<dbReference type="PANTHER" id="PTHR43790">
    <property type="entry name" value="CARBOHYDRATE TRANSPORT ATP-BINDING PROTEIN MG119-RELATED"/>
    <property type="match status" value="1"/>
</dbReference>
<evidence type="ECO:0000259" key="9">
    <source>
        <dbReference type="PROSITE" id="PS50893"/>
    </source>
</evidence>
<evidence type="ECO:0000256" key="7">
    <source>
        <dbReference type="ARBA" id="ARBA00022967"/>
    </source>
</evidence>
<dbReference type="Gene3D" id="3.40.50.300">
    <property type="entry name" value="P-loop containing nucleotide triphosphate hydrolases"/>
    <property type="match status" value="2"/>
</dbReference>
<dbReference type="InterPro" id="IPR050107">
    <property type="entry name" value="ABC_carbohydrate_import_ATPase"/>
</dbReference>
<dbReference type="InterPro" id="IPR027417">
    <property type="entry name" value="P-loop_NTPase"/>
</dbReference>
<dbReference type="GO" id="GO:0016887">
    <property type="term" value="F:ATP hydrolysis activity"/>
    <property type="evidence" value="ECO:0007669"/>
    <property type="project" value="InterPro"/>
</dbReference>
<feature type="domain" description="ABC transporter" evidence="9">
    <location>
        <begin position="259"/>
        <end position="501"/>
    </location>
</feature>
<dbReference type="InterPro" id="IPR017871">
    <property type="entry name" value="ABC_transporter-like_CS"/>
</dbReference>
<name>A0A7C4QLR8_9PLAN</name>
<reference evidence="10" key="1">
    <citation type="journal article" date="2020" name="mSystems">
        <title>Genome- and Community-Level Interaction Insights into Carbon Utilization and Element Cycling Functions of Hydrothermarchaeota in Hydrothermal Sediment.</title>
        <authorList>
            <person name="Zhou Z."/>
            <person name="Liu Y."/>
            <person name="Xu W."/>
            <person name="Pan J."/>
            <person name="Luo Z.H."/>
            <person name="Li M."/>
        </authorList>
    </citation>
    <scope>NUCLEOTIDE SEQUENCE [LARGE SCALE GENOMIC DNA]</scope>
    <source>
        <strain evidence="10">SpSt-508</strain>
    </source>
</reference>
<sequence>MMSAPLLDCAGITVRFGGVAALDGVSFDVAAGEIHGVVGCNGAGKSTLMKVLAGAVAHYEGAIRLDGAPIRLDSPRASLRHGIAMVYQELSGIGQLSVAENLCLGRQPVTPWGTIAWRAMIRQAEAALAELEIAVDVRRKLAEYPLVVRQMVEIARGLHSGARLLILDEPTSALSIPEARRLFELMRRLKVRGVAQVFISHFLEDVLAICDRVTILRDGRRIATHPVADVTRRSLIEAMVGRGVDATGQDHLEAVLPEVSAGPVRLRVDQLRSAGAFEDVSLEVRAGECVGLYGFVGAGHQDLAQAIAGARPVEGGVVTVDGAALRRGDVGGAVARGVLLVPADRGRSVVRQATIGQNVSLAHLRRAVGEWLTRRREMEAVQPVLNRVGCRPPNPRMRAGLLSGGNQQKVVLAKWLLGPVRVLVLEEPTRGMDVHAKREVMELVQQQKGAGAAVVLASSEPELLLAYADRIVVFSRGRVTRTFAGERVTKADLMHAAEEGLETVAGKAL</sequence>
<dbReference type="PANTHER" id="PTHR43790:SF3">
    <property type="entry name" value="D-ALLOSE IMPORT ATP-BINDING PROTEIN ALSA-RELATED"/>
    <property type="match status" value="1"/>
</dbReference>
<evidence type="ECO:0000256" key="4">
    <source>
        <dbReference type="ARBA" id="ARBA00022737"/>
    </source>
</evidence>
<evidence type="ECO:0000256" key="2">
    <source>
        <dbReference type="ARBA" id="ARBA00022475"/>
    </source>
</evidence>
<keyword evidence="3" id="KW-0762">Sugar transport</keyword>
<keyword evidence="2" id="KW-1003">Cell membrane</keyword>
<dbReference type="AlphaFoldDB" id="A0A7C4QLR8"/>
<evidence type="ECO:0000256" key="5">
    <source>
        <dbReference type="ARBA" id="ARBA00022741"/>
    </source>
</evidence>
<proteinExistence type="predicted"/>
<dbReference type="CDD" id="cd03215">
    <property type="entry name" value="ABC_Carb_Monos_II"/>
    <property type="match status" value="1"/>
</dbReference>
<dbReference type="PROSITE" id="PS50893">
    <property type="entry name" value="ABC_TRANSPORTER_2"/>
    <property type="match status" value="2"/>
</dbReference>
<evidence type="ECO:0000256" key="1">
    <source>
        <dbReference type="ARBA" id="ARBA00022448"/>
    </source>
</evidence>
<keyword evidence="8" id="KW-0472">Membrane</keyword>
<organism evidence="10">
    <name type="scientific">Schlesneria paludicola</name>
    <dbReference type="NCBI Taxonomy" id="360056"/>
    <lineage>
        <taxon>Bacteria</taxon>
        <taxon>Pseudomonadati</taxon>
        <taxon>Planctomycetota</taxon>
        <taxon>Planctomycetia</taxon>
        <taxon>Planctomycetales</taxon>
        <taxon>Planctomycetaceae</taxon>
        <taxon>Schlesneria</taxon>
    </lineage>
</organism>
<dbReference type="PROSITE" id="PS00211">
    <property type="entry name" value="ABC_TRANSPORTER_1"/>
    <property type="match status" value="1"/>
</dbReference>
<dbReference type="InterPro" id="IPR003593">
    <property type="entry name" value="AAA+_ATPase"/>
</dbReference>
<keyword evidence="6 10" id="KW-0067">ATP-binding</keyword>
<accession>A0A7C4QLR8</accession>
<keyword evidence="4" id="KW-0677">Repeat</keyword>
<keyword evidence="5" id="KW-0547">Nucleotide-binding</keyword>
<protein>
    <submittedName>
        <fullName evidence="10">Sugar ABC transporter ATP-binding protein</fullName>
    </submittedName>
</protein>
<evidence type="ECO:0000313" key="10">
    <source>
        <dbReference type="EMBL" id="HGT38327.1"/>
    </source>
</evidence>
<dbReference type="SUPFAM" id="SSF52540">
    <property type="entry name" value="P-loop containing nucleoside triphosphate hydrolases"/>
    <property type="match status" value="2"/>
</dbReference>
<keyword evidence="7" id="KW-1278">Translocase</keyword>
<keyword evidence="1" id="KW-0813">Transport</keyword>
<dbReference type="Pfam" id="PF00005">
    <property type="entry name" value="ABC_tran"/>
    <property type="match status" value="2"/>
</dbReference>
<gene>
    <name evidence="10" type="ORF">ENS64_03555</name>
</gene>
<evidence type="ECO:0000256" key="6">
    <source>
        <dbReference type="ARBA" id="ARBA00022840"/>
    </source>
</evidence>
<evidence type="ECO:0000256" key="8">
    <source>
        <dbReference type="ARBA" id="ARBA00023136"/>
    </source>
</evidence>
<comment type="caution">
    <text evidence="10">The sequence shown here is derived from an EMBL/GenBank/DDBJ whole genome shotgun (WGS) entry which is preliminary data.</text>
</comment>
<feature type="domain" description="ABC transporter" evidence="9">
    <location>
        <begin position="7"/>
        <end position="243"/>
    </location>
</feature>
<dbReference type="CDD" id="cd03216">
    <property type="entry name" value="ABC_Carb_Monos_I"/>
    <property type="match status" value="1"/>
</dbReference>
<dbReference type="SMART" id="SM00382">
    <property type="entry name" value="AAA"/>
    <property type="match status" value="2"/>
</dbReference>
<dbReference type="InterPro" id="IPR003439">
    <property type="entry name" value="ABC_transporter-like_ATP-bd"/>
</dbReference>
<dbReference type="EMBL" id="DSVQ01000006">
    <property type="protein sequence ID" value="HGT38327.1"/>
    <property type="molecule type" value="Genomic_DNA"/>
</dbReference>
<dbReference type="GO" id="GO:0005524">
    <property type="term" value="F:ATP binding"/>
    <property type="evidence" value="ECO:0007669"/>
    <property type="project" value="UniProtKB-KW"/>
</dbReference>